<dbReference type="AlphaFoldDB" id="A0AAD6L894"/>
<reference evidence="2" key="1">
    <citation type="journal article" date="2023" name="Mol. Ecol. Resour.">
        <title>Chromosome-level genome assembly of a triploid poplar Populus alba 'Berolinensis'.</title>
        <authorList>
            <person name="Chen S."/>
            <person name="Yu Y."/>
            <person name="Wang X."/>
            <person name="Wang S."/>
            <person name="Zhang T."/>
            <person name="Zhou Y."/>
            <person name="He R."/>
            <person name="Meng N."/>
            <person name="Wang Y."/>
            <person name="Liu W."/>
            <person name="Liu Z."/>
            <person name="Liu J."/>
            <person name="Guo Q."/>
            <person name="Huang H."/>
            <person name="Sederoff R.R."/>
            <person name="Wang G."/>
            <person name="Qu G."/>
            <person name="Chen S."/>
        </authorList>
    </citation>
    <scope>NUCLEOTIDE SEQUENCE</scope>
    <source>
        <strain evidence="2">SC-2020</strain>
    </source>
</reference>
<proteinExistence type="predicted"/>
<organism evidence="2 3">
    <name type="scientific">Populus alba x Populus x berolinensis</name>
    <dbReference type="NCBI Taxonomy" id="444605"/>
    <lineage>
        <taxon>Eukaryota</taxon>
        <taxon>Viridiplantae</taxon>
        <taxon>Streptophyta</taxon>
        <taxon>Embryophyta</taxon>
        <taxon>Tracheophyta</taxon>
        <taxon>Spermatophyta</taxon>
        <taxon>Magnoliopsida</taxon>
        <taxon>eudicotyledons</taxon>
        <taxon>Gunneridae</taxon>
        <taxon>Pentapetalae</taxon>
        <taxon>rosids</taxon>
        <taxon>fabids</taxon>
        <taxon>Malpighiales</taxon>
        <taxon>Salicaceae</taxon>
        <taxon>Saliceae</taxon>
        <taxon>Populus</taxon>
    </lineage>
</organism>
<dbReference type="Proteomes" id="UP001164929">
    <property type="component" value="Chromosome 19"/>
</dbReference>
<feature type="compositionally biased region" description="Basic residues" evidence="1">
    <location>
        <begin position="155"/>
        <end position="164"/>
    </location>
</feature>
<feature type="compositionally biased region" description="Polar residues" evidence="1">
    <location>
        <begin position="121"/>
        <end position="134"/>
    </location>
</feature>
<accession>A0AAD6L894</accession>
<feature type="compositionally biased region" description="Basic and acidic residues" evidence="1">
    <location>
        <begin position="55"/>
        <end position="82"/>
    </location>
</feature>
<comment type="caution">
    <text evidence="2">The sequence shown here is derived from an EMBL/GenBank/DDBJ whole genome shotgun (WGS) entry which is preliminary data.</text>
</comment>
<name>A0AAD6L894_9ROSI</name>
<feature type="compositionally biased region" description="Basic and acidic residues" evidence="1">
    <location>
        <begin position="10"/>
        <end position="46"/>
    </location>
</feature>
<evidence type="ECO:0000313" key="3">
    <source>
        <dbReference type="Proteomes" id="UP001164929"/>
    </source>
</evidence>
<gene>
    <name evidence="2" type="ORF">NC653_041351</name>
</gene>
<evidence type="ECO:0000256" key="1">
    <source>
        <dbReference type="SAM" id="MobiDB-lite"/>
    </source>
</evidence>
<protein>
    <submittedName>
        <fullName evidence="2">Uncharacterized protein</fullName>
    </submittedName>
</protein>
<dbReference type="EMBL" id="JAQIZT010000019">
    <property type="protein sequence ID" value="KAJ6952169.1"/>
    <property type="molecule type" value="Genomic_DNA"/>
</dbReference>
<feature type="region of interest" description="Disordered" evidence="1">
    <location>
        <begin position="1"/>
        <end position="164"/>
    </location>
</feature>
<feature type="compositionally biased region" description="Basic and acidic residues" evidence="1">
    <location>
        <begin position="91"/>
        <end position="103"/>
    </location>
</feature>
<evidence type="ECO:0000313" key="2">
    <source>
        <dbReference type="EMBL" id="KAJ6952169.1"/>
    </source>
</evidence>
<keyword evidence="3" id="KW-1185">Reference proteome</keyword>
<sequence>MAENKNSQSRTEKDRETTEAEKKETKEKTGETESRGDREQKKERGLKNKKKKQGKEHWKREHNRAENGKETDPEQEEQSREPARKKKTKTIHGEEEKNDEKLRGRQGQFEAKEREGKIPSQLRQPQTTNENRGSTGDRSKTRNHSQNNKNEEGRRRKALSKPGQ</sequence>